<dbReference type="Gene3D" id="3.40.720.10">
    <property type="entry name" value="Alkaline Phosphatase, subunit A"/>
    <property type="match status" value="1"/>
</dbReference>
<keyword evidence="3" id="KW-0378">Hydrolase</keyword>
<evidence type="ECO:0000256" key="4">
    <source>
        <dbReference type="ARBA" id="ARBA00022837"/>
    </source>
</evidence>
<dbReference type="CDD" id="cd16025">
    <property type="entry name" value="PAS_like"/>
    <property type="match status" value="1"/>
</dbReference>
<dbReference type="InterPro" id="IPR050738">
    <property type="entry name" value="Sulfatase"/>
</dbReference>
<proteinExistence type="inferred from homology"/>
<comment type="similarity">
    <text evidence="1">Belongs to the sulfatase family.</text>
</comment>
<keyword evidence="4" id="KW-0106">Calcium</keyword>
<dbReference type="PANTHER" id="PTHR42693">
    <property type="entry name" value="ARYLSULFATASE FAMILY MEMBER"/>
    <property type="match status" value="1"/>
</dbReference>
<evidence type="ECO:0000256" key="3">
    <source>
        <dbReference type="ARBA" id="ARBA00022801"/>
    </source>
</evidence>
<dbReference type="PROSITE" id="PS00523">
    <property type="entry name" value="SULFATASE_1"/>
    <property type="match status" value="1"/>
</dbReference>
<evidence type="ECO:0000313" key="7">
    <source>
        <dbReference type="EMBL" id="MFC3552260.1"/>
    </source>
</evidence>
<organism evidence="7 8">
    <name type="scientific">Lysobacter cavernae</name>
    <dbReference type="NCBI Taxonomy" id="1685901"/>
    <lineage>
        <taxon>Bacteria</taxon>
        <taxon>Pseudomonadati</taxon>
        <taxon>Pseudomonadota</taxon>
        <taxon>Gammaproteobacteria</taxon>
        <taxon>Lysobacterales</taxon>
        <taxon>Lysobacteraceae</taxon>
        <taxon>Lysobacter</taxon>
    </lineage>
</organism>
<keyword evidence="8" id="KW-1185">Reference proteome</keyword>
<evidence type="ECO:0000313" key="8">
    <source>
        <dbReference type="Proteomes" id="UP001595740"/>
    </source>
</evidence>
<evidence type="ECO:0000256" key="5">
    <source>
        <dbReference type="SAM" id="MobiDB-lite"/>
    </source>
</evidence>
<sequence>MPVKPKAKPAVTTGTPDHLPRPDFHFTGEIGRTYVDSDPAQFPQPVQPPKGAPNIVLILLDDVGFGQFSTFGGGVPSPTMDRLAAEGLRYNHFHTTALCSPTRAALITGRNHHSTSFAGITEAATGFDGYCCVLPHNCGTVAEVLRQNGYMTAWIGKNHNTPTWELSAAGPFDRWANGLGFDYFYGFNAGDMNHWNPLLFENRDLVPASDDPDYHLTEDLADKAVAWVRKVKSIAPDKPYFLYVAPGATHAPHQAPQAWIDKFKGQFDMGWDAYREQTLERQKKLGVVPKDTKLTERSKGLPAWEGLDPDQKRLYARMMEVFAAYGAQVDAAMGRVVDAVKALPDADNTIIIYIAGDNGSSAEGGLEGSLNENLFFNGFPEKWQDNLKAIDELGGPKHFNHFPSSWAHAMNTPFQWTKQVASHFGGTRNPMIISWPDGIADKGALRDQFLHVIDIVPTIYEACGVTAPRMLNGVPQKDIEGISFAFTFDDGKAPSRRRTQYFELACNRGLYHDGWMASAPSFVPWIPTRPDDWNPDKQVWELYRLDGDFSQANDIAAQNPDKLRELQDLWWAEASKYSVLPLDWRGTIRFNAEAMGRPSLVGDRTKATYYPGMVALPDAACLPMLNKSWTITAEVELPDDKAQGMIVTQGGSEGGYGLYLRDGKPTFVYNFLGRERPTIAADAPLPQGKTTIVVDFKYDGGGIGKGATVTVSANGKQIANGRLERTVPIQFSIGEGLDIGMDNGSAVDWTYKLPFKFTGSIHNVTVEVFTEKARTSASA</sequence>
<dbReference type="EMBL" id="JBHRXK010000008">
    <property type="protein sequence ID" value="MFC3552260.1"/>
    <property type="molecule type" value="Genomic_DNA"/>
</dbReference>
<feature type="region of interest" description="Disordered" evidence="5">
    <location>
        <begin position="1"/>
        <end position="23"/>
    </location>
</feature>
<protein>
    <submittedName>
        <fullName evidence="7">Sulfatase-like hydrolase/transferase</fullName>
    </submittedName>
</protein>
<comment type="caution">
    <text evidence="7">The sequence shown here is derived from an EMBL/GenBank/DDBJ whole genome shotgun (WGS) entry which is preliminary data.</text>
</comment>
<dbReference type="PANTHER" id="PTHR42693:SF43">
    <property type="entry name" value="BLL2667 PROTEIN"/>
    <property type="match status" value="1"/>
</dbReference>
<dbReference type="InterPro" id="IPR000917">
    <property type="entry name" value="Sulfatase_N"/>
</dbReference>
<dbReference type="Gene3D" id="3.30.1120.10">
    <property type="match status" value="1"/>
</dbReference>
<evidence type="ECO:0000256" key="2">
    <source>
        <dbReference type="ARBA" id="ARBA00022723"/>
    </source>
</evidence>
<dbReference type="Pfam" id="PF00884">
    <property type="entry name" value="Sulfatase"/>
    <property type="match status" value="1"/>
</dbReference>
<reference evidence="8" key="1">
    <citation type="journal article" date="2019" name="Int. J. Syst. Evol. Microbiol.">
        <title>The Global Catalogue of Microorganisms (GCM) 10K type strain sequencing project: providing services to taxonomists for standard genome sequencing and annotation.</title>
        <authorList>
            <consortium name="The Broad Institute Genomics Platform"/>
            <consortium name="The Broad Institute Genome Sequencing Center for Infectious Disease"/>
            <person name="Wu L."/>
            <person name="Ma J."/>
        </authorList>
    </citation>
    <scope>NUCLEOTIDE SEQUENCE [LARGE SCALE GENOMIC DNA]</scope>
    <source>
        <strain evidence="8">KCTC 42875</strain>
    </source>
</reference>
<evidence type="ECO:0000259" key="6">
    <source>
        <dbReference type="Pfam" id="PF00884"/>
    </source>
</evidence>
<gene>
    <name evidence="7" type="ORF">ACFOLC_14745</name>
</gene>
<keyword evidence="2" id="KW-0479">Metal-binding</keyword>
<dbReference type="InterPro" id="IPR017850">
    <property type="entry name" value="Alkaline_phosphatase_core_sf"/>
</dbReference>
<feature type="domain" description="Sulfatase N-terminal" evidence="6">
    <location>
        <begin position="53"/>
        <end position="465"/>
    </location>
</feature>
<accession>A0ABV7RWA3</accession>
<dbReference type="InterPro" id="IPR024607">
    <property type="entry name" value="Sulfatase_CS"/>
</dbReference>
<dbReference type="Proteomes" id="UP001595740">
    <property type="component" value="Unassembled WGS sequence"/>
</dbReference>
<name>A0ABV7RWA3_9GAMM</name>
<dbReference type="RefSeq" id="WP_386760017.1">
    <property type="nucleotide sequence ID" value="NZ_JBHRXK010000008.1"/>
</dbReference>
<dbReference type="SUPFAM" id="SSF53649">
    <property type="entry name" value="Alkaline phosphatase-like"/>
    <property type="match status" value="1"/>
</dbReference>
<evidence type="ECO:0000256" key="1">
    <source>
        <dbReference type="ARBA" id="ARBA00008779"/>
    </source>
</evidence>